<protein>
    <recommendedName>
        <fullName evidence="6">Battenin</fullName>
    </recommendedName>
</protein>
<dbReference type="GO" id="GO:0005765">
    <property type="term" value="C:lysosomal membrane"/>
    <property type="evidence" value="ECO:0007669"/>
    <property type="project" value="UniProtKB-SubCell"/>
</dbReference>
<keyword evidence="4 6" id="KW-1133">Transmembrane helix</keyword>
<keyword evidence="3 6" id="KW-0812">Transmembrane</keyword>
<comment type="caution">
    <text evidence="8">The sequence shown here is derived from an EMBL/GenBank/DDBJ whole genome shotgun (WGS) entry which is preliminary data.</text>
</comment>
<accession>A0A2B4RXK4</accession>
<feature type="transmembrane region" description="Helical" evidence="6">
    <location>
        <begin position="35"/>
        <end position="57"/>
    </location>
</feature>
<keyword evidence="5 6" id="KW-0472">Membrane</keyword>
<dbReference type="GO" id="GO:0051453">
    <property type="term" value="P:regulation of intracellular pH"/>
    <property type="evidence" value="ECO:0007669"/>
    <property type="project" value="TreeGrafter"/>
</dbReference>
<organism evidence="8 9">
    <name type="scientific">Stylophora pistillata</name>
    <name type="common">Smooth cauliflower coral</name>
    <dbReference type="NCBI Taxonomy" id="50429"/>
    <lineage>
        <taxon>Eukaryota</taxon>
        <taxon>Metazoa</taxon>
        <taxon>Cnidaria</taxon>
        <taxon>Anthozoa</taxon>
        <taxon>Hexacorallia</taxon>
        <taxon>Scleractinia</taxon>
        <taxon>Astrocoeniina</taxon>
        <taxon>Pocilloporidae</taxon>
        <taxon>Stylophora</taxon>
    </lineage>
</organism>
<name>A0A2B4RXK4_STYPI</name>
<evidence type="ECO:0000256" key="6">
    <source>
        <dbReference type="RuleBase" id="RU361113"/>
    </source>
</evidence>
<evidence type="ECO:0000256" key="1">
    <source>
        <dbReference type="ARBA" id="ARBA00004127"/>
    </source>
</evidence>
<reference evidence="9" key="1">
    <citation type="journal article" date="2017" name="bioRxiv">
        <title>Comparative analysis of the genomes of Stylophora pistillata and Acropora digitifera provides evidence for extensive differences between species of corals.</title>
        <authorList>
            <person name="Voolstra C.R."/>
            <person name="Li Y."/>
            <person name="Liew Y.J."/>
            <person name="Baumgarten S."/>
            <person name="Zoccola D."/>
            <person name="Flot J.-F."/>
            <person name="Tambutte S."/>
            <person name="Allemand D."/>
            <person name="Aranda M."/>
        </authorList>
    </citation>
    <scope>NUCLEOTIDE SEQUENCE [LARGE SCALE GENOMIC DNA]</scope>
</reference>
<feature type="transmembrane region" description="Helical" evidence="6">
    <location>
        <begin position="96"/>
        <end position="116"/>
    </location>
</feature>
<keyword evidence="9" id="KW-1185">Reference proteome</keyword>
<dbReference type="EMBL" id="LSMT01000283">
    <property type="protein sequence ID" value="PFX21290.1"/>
    <property type="molecule type" value="Genomic_DNA"/>
</dbReference>
<dbReference type="PRINTS" id="PR01315">
    <property type="entry name" value="BATTENIN"/>
</dbReference>
<evidence type="ECO:0000256" key="5">
    <source>
        <dbReference type="ARBA" id="ARBA00023136"/>
    </source>
</evidence>
<comment type="similarity">
    <text evidence="6">Belongs to the battenin family.</text>
</comment>
<proteinExistence type="inferred from homology"/>
<evidence type="ECO:0000256" key="4">
    <source>
        <dbReference type="ARBA" id="ARBA00022989"/>
    </source>
</evidence>
<dbReference type="PANTHER" id="PTHR10981:SF0">
    <property type="entry name" value="BATTENIN"/>
    <property type="match status" value="1"/>
</dbReference>
<feature type="transmembrane region" description="Helical" evidence="6">
    <location>
        <begin position="150"/>
        <end position="171"/>
    </location>
</feature>
<evidence type="ECO:0000256" key="7">
    <source>
        <dbReference type="SAM" id="MobiDB-lite"/>
    </source>
</evidence>
<evidence type="ECO:0000313" key="8">
    <source>
        <dbReference type="EMBL" id="PFX21290.1"/>
    </source>
</evidence>
<sequence length="216" mass="22833">MMSEVTDEDLYGSSASDTDEDEFHKWPRVERTSRFSLVFFILGVSLIAPFTTFVCAAEDVLAGTNKPTGLVIISLTAPSCILKLVSLCFHQVSYVARVFLAASFVLTGQLCTVFISHLGGRLAGVCLVAVGTGVGEVCLLMQAAKMLEEAALCSFVIGSGVGGVLGAASYVEPIHTTRLDSLGHSRPKNSDISVGNMAAVVSTFVRSFKGKSSSRL</sequence>
<feature type="transmembrane region" description="Helical" evidence="6">
    <location>
        <begin position="69"/>
        <end position="89"/>
    </location>
</feature>
<evidence type="ECO:0000256" key="3">
    <source>
        <dbReference type="ARBA" id="ARBA00022692"/>
    </source>
</evidence>
<keyword evidence="2" id="KW-0813">Transport</keyword>
<comment type="subcellular location">
    <subcellularLocation>
        <location evidence="1">Endomembrane system</location>
        <topology evidence="1">Multi-pass membrane protein</topology>
    </subcellularLocation>
    <subcellularLocation>
        <location evidence="6">Lysosome membrane</location>
        <topology evidence="6">Multi-pass membrane protein</topology>
    </subcellularLocation>
</comment>
<evidence type="ECO:0000256" key="2">
    <source>
        <dbReference type="ARBA" id="ARBA00022448"/>
    </source>
</evidence>
<dbReference type="PANTHER" id="PTHR10981">
    <property type="entry name" value="BATTENIN"/>
    <property type="match status" value="1"/>
</dbReference>
<feature type="region of interest" description="Disordered" evidence="7">
    <location>
        <begin position="1"/>
        <end position="20"/>
    </location>
</feature>
<evidence type="ECO:0000313" key="9">
    <source>
        <dbReference type="Proteomes" id="UP000225706"/>
    </source>
</evidence>
<feature type="transmembrane region" description="Helical" evidence="6">
    <location>
        <begin position="122"/>
        <end position="143"/>
    </location>
</feature>
<dbReference type="AlphaFoldDB" id="A0A2B4RXK4"/>
<dbReference type="Pfam" id="PF02487">
    <property type="entry name" value="CLN3"/>
    <property type="match status" value="1"/>
</dbReference>
<dbReference type="GO" id="GO:0012505">
    <property type="term" value="C:endomembrane system"/>
    <property type="evidence" value="ECO:0007669"/>
    <property type="project" value="UniProtKB-SubCell"/>
</dbReference>
<feature type="compositionally biased region" description="Acidic residues" evidence="7">
    <location>
        <begin position="1"/>
        <end position="10"/>
    </location>
</feature>
<dbReference type="InterPro" id="IPR003492">
    <property type="entry name" value="Battenin_disease_Cln3"/>
</dbReference>
<gene>
    <name evidence="8" type="primary">cln3</name>
    <name evidence="8" type="ORF">AWC38_SpisGene14207</name>
</gene>
<dbReference type="OrthoDB" id="5965875at2759"/>
<keyword evidence="6" id="KW-0458">Lysosome</keyword>
<dbReference type="Proteomes" id="UP000225706">
    <property type="component" value="Unassembled WGS sequence"/>
</dbReference>
<comment type="caution">
    <text evidence="6">Lacks conserved residue(s) required for the propagation of feature annotation.</text>
</comment>